<keyword evidence="5" id="KW-1133">Transmembrane helix</keyword>
<evidence type="ECO:0000256" key="4">
    <source>
        <dbReference type="ARBA" id="ARBA00022692"/>
    </source>
</evidence>
<dbReference type="RefSeq" id="WP_146402926.1">
    <property type="nucleotide sequence ID" value="NZ_SJPQ01000004.1"/>
</dbReference>
<organism evidence="8 9">
    <name type="scientific">Pseudobythopirellula maris</name>
    <dbReference type="NCBI Taxonomy" id="2527991"/>
    <lineage>
        <taxon>Bacteria</taxon>
        <taxon>Pseudomonadati</taxon>
        <taxon>Planctomycetota</taxon>
        <taxon>Planctomycetia</taxon>
        <taxon>Pirellulales</taxon>
        <taxon>Lacipirellulaceae</taxon>
        <taxon>Pseudobythopirellula</taxon>
    </lineage>
</organism>
<reference evidence="8 9" key="1">
    <citation type="submission" date="2019-02" db="EMBL/GenBank/DDBJ databases">
        <title>Deep-cultivation of Planctomycetes and their phenomic and genomic characterization uncovers novel biology.</title>
        <authorList>
            <person name="Wiegand S."/>
            <person name="Jogler M."/>
            <person name="Boedeker C."/>
            <person name="Pinto D."/>
            <person name="Vollmers J."/>
            <person name="Rivas-Marin E."/>
            <person name="Kohn T."/>
            <person name="Peeters S.H."/>
            <person name="Heuer A."/>
            <person name="Rast P."/>
            <person name="Oberbeckmann S."/>
            <person name="Bunk B."/>
            <person name="Jeske O."/>
            <person name="Meyerdierks A."/>
            <person name="Storesund J.E."/>
            <person name="Kallscheuer N."/>
            <person name="Luecker S."/>
            <person name="Lage O.M."/>
            <person name="Pohl T."/>
            <person name="Merkel B.J."/>
            <person name="Hornburger P."/>
            <person name="Mueller R.-W."/>
            <person name="Bruemmer F."/>
            <person name="Labrenz M."/>
            <person name="Spormann A.M."/>
            <person name="Op Den Camp H."/>
            <person name="Overmann J."/>
            <person name="Amann R."/>
            <person name="Jetten M.S.M."/>
            <person name="Mascher T."/>
            <person name="Medema M.H."/>
            <person name="Devos D.P."/>
            <person name="Kaster A.-K."/>
            <person name="Ovreas L."/>
            <person name="Rohde M."/>
            <person name="Galperin M.Y."/>
            <person name="Jogler C."/>
        </authorList>
    </citation>
    <scope>NUCLEOTIDE SEQUENCE [LARGE SCALE GENOMIC DNA]</scope>
    <source>
        <strain evidence="8 9">Mal64</strain>
    </source>
</reference>
<evidence type="ECO:0000313" key="9">
    <source>
        <dbReference type="Proteomes" id="UP000315440"/>
    </source>
</evidence>
<dbReference type="Proteomes" id="UP000315440">
    <property type="component" value="Unassembled WGS sequence"/>
</dbReference>
<dbReference type="EMBL" id="SJPQ01000004">
    <property type="protein sequence ID" value="TWT86823.1"/>
    <property type="molecule type" value="Genomic_DNA"/>
</dbReference>
<name>A0A5C5ZK79_9BACT</name>
<dbReference type="Gene3D" id="3.30.420.270">
    <property type="match status" value="1"/>
</dbReference>
<dbReference type="PANTHER" id="PTHR30558:SF3">
    <property type="entry name" value="BIOPOLYMER TRANSPORT PROTEIN EXBD-RELATED"/>
    <property type="match status" value="1"/>
</dbReference>
<dbReference type="InterPro" id="IPR003400">
    <property type="entry name" value="ExbD"/>
</dbReference>
<sequence length="157" mass="17597">MRFNRKTYAGVVEGDMTPMIDMTFQLIAFFMVLINFSDTEQDQRVNLPSSELAKPPETAYVEPITIQMTADETILFGSRELGSGEAGIEELAVDLKREARLLRAYGKVGLAEVTVVIRADHNARTGRVQEIIQACQEADFETFALRGRQSDVTTLYE</sequence>
<evidence type="ECO:0000256" key="7">
    <source>
        <dbReference type="RuleBase" id="RU003879"/>
    </source>
</evidence>
<keyword evidence="9" id="KW-1185">Reference proteome</keyword>
<keyword evidence="4 7" id="KW-0812">Transmembrane</keyword>
<evidence type="ECO:0000256" key="1">
    <source>
        <dbReference type="ARBA" id="ARBA00004162"/>
    </source>
</evidence>
<proteinExistence type="inferred from homology"/>
<evidence type="ECO:0000256" key="2">
    <source>
        <dbReference type="ARBA" id="ARBA00005811"/>
    </source>
</evidence>
<comment type="similarity">
    <text evidence="2 7">Belongs to the ExbD/TolR family.</text>
</comment>
<dbReference type="PANTHER" id="PTHR30558">
    <property type="entry name" value="EXBD MEMBRANE COMPONENT OF PMF-DRIVEN MACROMOLECULE IMPORT SYSTEM"/>
    <property type="match status" value="1"/>
</dbReference>
<dbReference type="Pfam" id="PF02472">
    <property type="entry name" value="ExbD"/>
    <property type="match status" value="1"/>
</dbReference>
<evidence type="ECO:0000256" key="5">
    <source>
        <dbReference type="ARBA" id="ARBA00022989"/>
    </source>
</evidence>
<dbReference type="OrthoDB" id="284492at2"/>
<keyword evidence="6" id="KW-0472">Membrane</keyword>
<dbReference type="GO" id="GO:0015031">
    <property type="term" value="P:protein transport"/>
    <property type="evidence" value="ECO:0007669"/>
    <property type="project" value="UniProtKB-KW"/>
</dbReference>
<accession>A0A5C5ZK79</accession>
<protein>
    <submittedName>
        <fullName evidence="8">Biopolymer transport protein ExbD/TolR</fullName>
    </submittedName>
</protein>
<dbReference type="GO" id="GO:0022857">
    <property type="term" value="F:transmembrane transporter activity"/>
    <property type="evidence" value="ECO:0007669"/>
    <property type="project" value="InterPro"/>
</dbReference>
<comment type="subcellular location">
    <subcellularLocation>
        <location evidence="1">Cell membrane</location>
        <topology evidence="1">Single-pass membrane protein</topology>
    </subcellularLocation>
    <subcellularLocation>
        <location evidence="7">Cell membrane</location>
        <topology evidence="7">Single-pass type II membrane protein</topology>
    </subcellularLocation>
</comment>
<dbReference type="GO" id="GO:0005886">
    <property type="term" value="C:plasma membrane"/>
    <property type="evidence" value="ECO:0007669"/>
    <property type="project" value="UniProtKB-SubCell"/>
</dbReference>
<gene>
    <name evidence="8" type="ORF">Mal64_36530</name>
</gene>
<comment type="caution">
    <text evidence="8">The sequence shown here is derived from an EMBL/GenBank/DDBJ whole genome shotgun (WGS) entry which is preliminary data.</text>
</comment>
<dbReference type="AlphaFoldDB" id="A0A5C5ZK79"/>
<keyword evidence="7" id="KW-0813">Transport</keyword>
<keyword evidence="3" id="KW-1003">Cell membrane</keyword>
<keyword evidence="7" id="KW-0653">Protein transport</keyword>
<evidence type="ECO:0000256" key="6">
    <source>
        <dbReference type="ARBA" id="ARBA00023136"/>
    </source>
</evidence>
<evidence type="ECO:0000313" key="8">
    <source>
        <dbReference type="EMBL" id="TWT86823.1"/>
    </source>
</evidence>
<evidence type="ECO:0000256" key="3">
    <source>
        <dbReference type="ARBA" id="ARBA00022475"/>
    </source>
</evidence>